<dbReference type="AlphaFoldDB" id="A0A8S3HQK6"/>
<sequence>MGSLCFLRSNFCQNCDKASGLFVQLSLYFIEY</sequence>
<name>A0A8S3HQK6_9BILA</name>
<dbReference type="Proteomes" id="UP000676336">
    <property type="component" value="Unassembled WGS sequence"/>
</dbReference>
<proteinExistence type="predicted"/>
<gene>
    <name evidence="1" type="ORF">SMN809_LOCUS70053</name>
</gene>
<feature type="non-terminal residue" evidence="1">
    <location>
        <position position="1"/>
    </location>
</feature>
<comment type="caution">
    <text evidence="1">The sequence shown here is derived from an EMBL/GenBank/DDBJ whole genome shotgun (WGS) entry which is preliminary data.</text>
</comment>
<reference evidence="1" key="1">
    <citation type="submission" date="2021-02" db="EMBL/GenBank/DDBJ databases">
        <authorList>
            <person name="Nowell W R."/>
        </authorList>
    </citation>
    <scope>NUCLEOTIDE SEQUENCE</scope>
</reference>
<organism evidence="1 2">
    <name type="scientific">Rotaria magnacalcarata</name>
    <dbReference type="NCBI Taxonomy" id="392030"/>
    <lineage>
        <taxon>Eukaryota</taxon>
        <taxon>Metazoa</taxon>
        <taxon>Spiralia</taxon>
        <taxon>Gnathifera</taxon>
        <taxon>Rotifera</taxon>
        <taxon>Eurotatoria</taxon>
        <taxon>Bdelloidea</taxon>
        <taxon>Philodinida</taxon>
        <taxon>Philodinidae</taxon>
        <taxon>Rotaria</taxon>
    </lineage>
</organism>
<accession>A0A8S3HQK6</accession>
<evidence type="ECO:0000313" key="1">
    <source>
        <dbReference type="EMBL" id="CAF5184578.1"/>
    </source>
</evidence>
<protein>
    <submittedName>
        <fullName evidence="1">Uncharacterized protein</fullName>
    </submittedName>
</protein>
<dbReference type="EMBL" id="CAJOBI010320698">
    <property type="protein sequence ID" value="CAF5184578.1"/>
    <property type="molecule type" value="Genomic_DNA"/>
</dbReference>
<evidence type="ECO:0000313" key="2">
    <source>
        <dbReference type="Proteomes" id="UP000676336"/>
    </source>
</evidence>